<dbReference type="GeneID" id="36578683"/>
<accession>A0A2J6SS13</accession>
<protein>
    <submittedName>
        <fullName evidence="1">Uncharacterized protein</fullName>
    </submittedName>
</protein>
<reference evidence="1 2" key="1">
    <citation type="submission" date="2016-04" db="EMBL/GenBank/DDBJ databases">
        <title>A degradative enzymes factory behind the ericoid mycorrhizal symbiosis.</title>
        <authorList>
            <consortium name="DOE Joint Genome Institute"/>
            <person name="Martino E."/>
            <person name="Morin E."/>
            <person name="Grelet G."/>
            <person name="Kuo A."/>
            <person name="Kohler A."/>
            <person name="Daghino S."/>
            <person name="Barry K."/>
            <person name="Choi C."/>
            <person name="Cichocki N."/>
            <person name="Clum A."/>
            <person name="Copeland A."/>
            <person name="Hainaut M."/>
            <person name="Haridas S."/>
            <person name="Labutti K."/>
            <person name="Lindquist E."/>
            <person name="Lipzen A."/>
            <person name="Khouja H.-R."/>
            <person name="Murat C."/>
            <person name="Ohm R."/>
            <person name="Olson A."/>
            <person name="Spatafora J."/>
            <person name="Veneault-Fourrey C."/>
            <person name="Henrissat B."/>
            <person name="Grigoriev I."/>
            <person name="Martin F."/>
            <person name="Perotto S."/>
        </authorList>
    </citation>
    <scope>NUCLEOTIDE SEQUENCE [LARGE SCALE GENOMIC DNA]</scope>
    <source>
        <strain evidence="1 2">E</strain>
    </source>
</reference>
<evidence type="ECO:0000313" key="2">
    <source>
        <dbReference type="Proteomes" id="UP000235371"/>
    </source>
</evidence>
<evidence type="ECO:0000313" key="1">
    <source>
        <dbReference type="EMBL" id="PMD53571.1"/>
    </source>
</evidence>
<name>A0A2J6SS13_9HELO</name>
<dbReference type="AlphaFoldDB" id="A0A2J6SS13"/>
<dbReference type="RefSeq" id="XP_024730475.1">
    <property type="nucleotide sequence ID" value="XM_024870601.1"/>
</dbReference>
<proteinExistence type="predicted"/>
<organism evidence="1 2">
    <name type="scientific">Hyaloscypha bicolor E</name>
    <dbReference type="NCBI Taxonomy" id="1095630"/>
    <lineage>
        <taxon>Eukaryota</taxon>
        <taxon>Fungi</taxon>
        <taxon>Dikarya</taxon>
        <taxon>Ascomycota</taxon>
        <taxon>Pezizomycotina</taxon>
        <taxon>Leotiomycetes</taxon>
        <taxon>Helotiales</taxon>
        <taxon>Hyaloscyphaceae</taxon>
        <taxon>Hyaloscypha</taxon>
        <taxon>Hyaloscypha bicolor</taxon>
    </lineage>
</organism>
<dbReference type="EMBL" id="KZ613872">
    <property type="protein sequence ID" value="PMD53571.1"/>
    <property type="molecule type" value="Genomic_DNA"/>
</dbReference>
<sequence>MQPNPIFTRRMLILLSQSIWDRFLSRSRAHSLQEHLDSIVSKKDVSCVQLIRLLNTIVVVNRCSISATSEYASTKLRPSKRPSLRLLCFDLHVPYLRCGGSFPCRIRGGRGTTGTGQGGEVWFGPVRLDSVRQASPSTEWRCVRYEENVHVVLVRDGVGCDCSTVPGFKDSAFIDMVQVLFNLGNCLDCSGRLPVLLISPSK</sequence>
<gene>
    <name evidence="1" type="ORF">K444DRAFT_150116</name>
</gene>
<dbReference type="InParanoid" id="A0A2J6SS13"/>
<keyword evidence="2" id="KW-1185">Reference proteome</keyword>
<dbReference type="Proteomes" id="UP000235371">
    <property type="component" value="Unassembled WGS sequence"/>
</dbReference>